<accession>A0ACB8TU20</accession>
<comment type="caution">
    <text evidence="1">The sequence shown here is derived from an EMBL/GenBank/DDBJ whole genome shotgun (WGS) entry which is preliminary data.</text>
</comment>
<gene>
    <name evidence="1" type="ORF">BDY19DRAFT_868979</name>
</gene>
<name>A0ACB8TU20_9APHY</name>
<feature type="non-terminal residue" evidence="1">
    <location>
        <position position="156"/>
    </location>
</feature>
<organism evidence="1 2">
    <name type="scientific">Irpex rosettiformis</name>
    <dbReference type="NCBI Taxonomy" id="378272"/>
    <lineage>
        <taxon>Eukaryota</taxon>
        <taxon>Fungi</taxon>
        <taxon>Dikarya</taxon>
        <taxon>Basidiomycota</taxon>
        <taxon>Agaricomycotina</taxon>
        <taxon>Agaricomycetes</taxon>
        <taxon>Polyporales</taxon>
        <taxon>Irpicaceae</taxon>
        <taxon>Irpex</taxon>
    </lineage>
</organism>
<protein>
    <submittedName>
        <fullName evidence="1">Uncharacterized protein</fullName>
    </submittedName>
</protein>
<feature type="non-terminal residue" evidence="1">
    <location>
        <position position="1"/>
    </location>
</feature>
<evidence type="ECO:0000313" key="1">
    <source>
        <dbReference type="EMBL" id="KAI0085329.1"/>
    </source>
</evidence>
<dbReference type="EMBL" id="MU274932">
    <property type="protein sequence ID" value="KAI0085329.1"/>
    <property type="molecule type" value="Genomic_DNA"/>
</dbReference>
<reference evidence="1" key="1">
    <citation type="journal article" date="2021" name="Environ. Microbiol.">
        <title>Gene family expansions and transcriptome signatures uncover fungal adaptations to wood decay.</title>
        <authorList>
            <person name="Hage H."/>
            <person name="Miyauchi S."/>
            <person name="Viragh M."/>
            <person name="Drula E."/>
            <person name="Min B."/>
            <person name="Chaduli D."/>
            <person name="Navarro D."/>
            <person name="Favel A."/>
            <person name="Norest M."/>
            <person name="Lesage-Meessen L."/>
            <person name="Balint B."/>
            <person name="Merenyi Z."/>
            <person name="de Eugenio L."/>
            <person name="Morin E."/>
            <person name="Martinez A.T."/>
            <person name="Baldrian P."/>
            <person name="Stursova M."/>
            <person name="Martinez M.J."/>
            <person name="Novotny C."/>
            <person name="Magnuson J.K."/>
            <person name="Spatafora J.W."/>
            <person name="Maurice S."/>
            <person name="Pangilinan J."/>
            <person name="Andreopoulos W."/>
            <person name="LaButti K."/>
            <person name="Hundley H."/>
            <person name="Na H."/>
            <person name="Kuo A."/>
            <person name="Barry K."/>
            <person name="Lipzen A."/>
            <person name="Henrissat B."/>
            <person name="Riley R."/>
            <person name="Ahrendt S."/>
            <person name="Nagy L.G."/>
            <person name="Grigoriev I.V."/>
            <person name="Martin F."/>
            <person name="Rosso M.N."/>
        </authorList>
    </citation>
    <scope>NUCLEOTIDE SEQUENCE</scope>
    <source>
        <strain evidence="1">CBS 384.51</strain>
    </source>
</reference>
<keyword evidence="2" id="KW-1185">Reference proteome</keyword>
<sequence>PKFSLANKLWIGRVPWQLECLTLPEAMLIARLYPRSAVVKLYPKDRNKGYDVNSLYHGLQGNITTYDFNMEAIADMIEGRLMPQHPRLLAEILAVTYVGVGPLPKNWLAKTFRVRRHQVREALLWLKENNQKYYGDIEIHQGRLESLPEDDIPIEI</sequence>
<dbReference type="Proteomes" id="UP001055072">
    <property type="component" value="Unassembled WGS sequence"/>
</dbReference>
<evidence type="ECO:0000313" key="2">
    <source>
        <dbReference type="Proteomes" id="UP001055072"/>
    </source>
</evidence>
<proteinExistence type="predicted"/>